<dbReference type="PANTHER" id="PTHR23507:SF1">
    <property type="entry name" value="FI18259P1-RELATED"/>
    <property type="match status" value="1"/>
</dbReference>
<feature type="transmembrane region" description="Helical" evidence="5">
    <location>
        <begin position="423"/>
        <end position="442"/>
    </location>
</feature>
<evidence type="ECO:0000256" key="1">
    <source>
        <dbReference type="ARBA" id="ARBA00004141"/>
    </source>
</evidence>
<evidence type="ECO:0000313" key="7">
    <source>
        <dbReference type="Proteomes" id="UP001209878"/>
    </source>
</evidence>
<dbReference type="InterPro" id="IPR036259">
    <property type="entry name" value="MFS_trans_sf"/>
</dbReference>
<dbReference type="Pfam" id="PF07690">
    <property type="entry name" value="MFS_1"/>
    <property type="match status" value="1"/>
</dbReference>
<keyword evidence="7" id="KW-1185">Reference proteome</keyword>
<feature type="transmembrane region" description="Helical" evidence="5">
    <location>
        <begin position="333"/>
        <end position="352"/>
    </location>
</feature>
<feature type="transmembrane region" description="Helical" evidence="5">
    <location>
        <begin position="296"/>
        <end position="321"/>
    </location>
</feature>
<sequence length="528" mass="59045">MSACGRNTKPPFCRRVADTLCVWWKNVSVEPIVLLVCLADGLARPTTSALWYRKVCLSSFNASVCDELTNTTFNFSAAEETTQKQTSQWMFYETVCHIVPALLLTLLFGSWSDKVSRRIPLFLPVVGHLISSSNYLLNAIFPGGPLWLLLIGQFVLGCFGGTMTVLMGAFSYLVDVCAKDQRTFRIGIVEAMLFVGGGVSHFVSGIILDHTSYVFVYSTCIGMYLVVFVYIAVLLNDKPLKTTTTPVCDQSTPRIQECPTQSAPSGWVRWRSLVNIQHIRGVLAVVTKTRERKRKLYLGLLLASVFFYMMGKASSLSYLFLRHPPLSWTQTLYGVYTGVRFACGGLFLLLVLPIAKRLVHVRDTAVLLTSAVSAVVSQVYFGFCVTTWMVFIVPVIGFFDGGIMICIRSLSSGMVEHDEQGKVFALIAILENIAALSTSYLYDSVLYRRTVHFFAGFTFVFGGGVQLFALAIFIYLHVAFKCETVYGAMEERSEEVDYDSDVDDTVLFDWHLQPVSTREHWQNKRPST</sequence>
<evidence type="ECO:0000313" key="6">
    <source>
        <dbReference type="EMBL" id="KAK2186573.1"/>
    </source>
</evidence>
<comment type="subcellular location">
    <subcellularLocation>
        <location evidence="1">Membrane</location>
        <topology evidence="1">Multi-pass membrane protein</topology>
    </subcellularLocation>
</comment>
<dbReference type="InterPro" id="IPR011701">
    <property type="entry name" value="MFS"/>
</dbReference>
<feature type="transmembrane region" description="Helical" evidence="5">
    <location>
        <begin position="121"/>
        <end position="141"/>
    </location>
</feature>
<feature type="transmembrane region" description="Helical" evidence="5">
    <location>
        <begin position="147"/>
        <end position="174"/>
    </location>
</feature>
<feature type="transmembrane region" description="Helical" evidence="5">
    <location>
        <begin position="186"/>
        <end position="208"/>
    </location>
</feature>
<proteinExistence type="predicted"/>
<organism evidence="6 7">
    <name type="scientific">Ridgeia piscesae</name>
    <name type="common">Tubeworm</name>
    <dbReference type="NCBI Taxonomy" id="27915"/>
    <lineage>
        <taxon>Eukaryota</taxon>
        <taxon>Metazoa</taxon>
        <taxon>Spiralia</taxon>
        <taxon>Lophotrochozoa</taxon>
        <taxon>Annelida</taxon>
        <taxon>Polychaeta</taxon>
        <taxon>Sedentaria</taxon>
        <taxon>Canalipalpata</taxon>
        <taxon>Sabellida</taxon>
        <taxon>Siboglinidae</taxon>
        <taxon>Ridgeia</taxon>
    </lineage>
</organism>
<dbReference type="GO" id="GO:0022857">
    <property type="term" value="F:transmembrane transporter activity"/>
    <property type="evidence" value="ECO:0007669"/>
    <property type="project" value="InterPro"/>
</dbReference>
<evidence type="ECO:0000256" key="2">
    <source>
        <dbReference type="ARBA" id="ARBA00022692"/>
    </source>
</evidence>
<dbReference type="PANTHER" id="PTHR23507">
    <property type="entry name" value="ZGC:174356"/>
    <property type="match status" value="1"/>
</dbReference>
<protein>
    <submittedName>
        <fullName evidence="6">Uncharacterized protein</fullName>
    </submittedName>
</protein>
<reference evidence="6" key="1">
    <citation type="journal article" date="2023" name="Mol. Biol. Evol.">
        <title>Third-Generation Sequencing Reveals the Adaptive Role of the Epigenome in Three Deep-Sea Polychaetes.</title>
        <authorList>
            <person name="Perez M."/>
            <person name="Aroh O."/>
            <person name="Sun Y."/>
            <person name="Lan Y."/>
            <person name="Juniper S.K."/>
            <person name="Young C.R."/>
            <person name="Angers B."/>
            <person name="Qian P.Y."/>
        </authorList>
    </citation>
    <scope>NUCLEOTIDE SEQUENCE</scope>
    <source>
        <strain evidence="6">R07B-5</strain>
    </source>
</reference>
<dbReference type="EMBL" id="JAODUO010000195">
    <property type="protein sequence ID" value="KAK2186573.1"/>
    <property type="molecule type" value="Genomic_DNA"/>
</dbReference>
<dbReference type="GO" id="GO:0016020">
    <property type="term" value="C:membrane"/>
    <property type="evidence" value="ECO:0007669"/>
    <property type="project" value="UniProtKB-SubCell"/>
</dbReference>
<evidence type="ECO:0000256" key="3">
    <source>
        <dbReference type="ARBA" id="ARBA00022989"/>
    </source>
</evidence>
<keyword evidence="3 5" id="KW-1133">Transmembrane helix</keyword>
<evidence type="ECO:0000256" key="4">
    <source>
        <dbReference type="ARBA" id="ARBA00023136"/>
    </source>
</evidence>
<feature type="transmembrane region" description="Helical" evidence="5">
    <location>
        <begin position="389"/>
        <end position="411"/>
    </location>
</feature>
<feature type="transmembrane region" description="Helical" evidence="5">
    <location>
        <begin position="214"/>
        <end position="235"/>
    </location>
</feature>
<evidence type="ECO:0000256" key="5">
    <source>
        <dbReference type="SAM" id="Phobius"/>
    </source>
</evidence>
<dbReference type="AlphaFoldDB" id="A0AAD9UEK3"/>
<dbReference type="SUPFAM" id="SSF103473">
    <property type="entry name" value="MFS general substrate transporter"/>
    <property type="match status" value="1"/>
</dbReference>
<feature type="transmembrane region" description="Helical" evidence="5">
    <location>
        <begin position="89"/>
        <end position="109"/>
    </location>
</feature>
<feature type="transmembrane region" description="Helical" evidence="5">
    <location>
        <begin position="364"/>
        <end position="383"/>
    </location>
</feature>
<dbReference type="Proteomes" id="UP001209878">
    <property type="component" value="Unassembled WGS sequence"/>
</dbReference>
<keyword evidence="2 5" id="KW-0812">Transmembrane</keyword>
<dbReference type="Gene3D" id="1.20.1250.20">
    <property type="entry name" value="MFS general substrate transporter like domains"/>
    <property type="match status" value="1"/>
</dbReference>
<gene>
    <name evidence="6" type="ORF">NP493_195g03009</name>
</gene>
<keyword evidence="4 5" id="KW-0472">Membrane</keyword>
<name>A0AAD9UEK3_RIDPI</name>
<feature type="transmembrane region" description="Helical" evidence="5">
    <location>
        <begin position="454"/>
        <end position="476"/>
    </location>
</feature>
<comment type="caution">
    <text evidence="6">The sequence shown here is derived from an EMBL/GenBank/DDBJ whole genome shotgun (WGS) entry which is preliminary data.</text>
</comment>
<accession>A0AAD9UEK3</accession>